<feature type="compositionally biased region" description="Basic residues" evidence="1">
    <location>
        <begin position="62"/>
        <end position="80"/>
    </location>
</feature>
<keyword evidence="3" id="KW-1185">Reference proteome</keyword>
<dbReference type="Proteomes" id="UP000016935">
    <property type="component" value="Unassembled WGS sequence"/>
</dbReference>
<gene>
    <name evidence="2" type="ORF">SETTUDRAFT_35429</name>
</gene>
<reference evidence="2 3" key="2">
    <citation type="journal article" date="2013" name="PLoS Genet.">
        <title>Comparative genome structure, secondary metabolite, and effector coding capacity across Cochliobolus pathogens.</title>
        <authorList>
            <person name="Condon B.J."/>
            <person name="Leng Y."/>
            <person name="Wu D."/>
            <person name="Bushley K.E."/>
            <person name="Ohm R.A."/>
            <person name="Otillar R."/>
            <person name="Martin J."/>
            <person name="Schackwitz W."/>
            <person name="Grimwood J."/>
            <person name="MohdZainudin N."/>
            <person name="Xue C."/>
            <person name="Wang R."/>
            <person name="Manning V.A."/>
            <person name="Dhillon B."/>
            <person name="Tu Z.J."/>
            <person name="Steffenson B.J."/>
            <person name="Salamov A."/>
            <person name="Sun H."/>
            <person name="Lowry S."/>
            <person name="LaButti K."/>
            <person name="Han J."/>
            <person name="Copeland A."/>
            <person name="Lindquist E."/>
            <person name="Barry K."/>
            <person name="Schmutz J."/>
            <person name="Baker S.E."/>
            <person name="Ciuffetti L.M."/>
            <person name="Grigoriev I.V."/>
            <person name="Zhong S."/>
            <person name="Turgeon B.G."/>
        </authorList>
    </citation>
    <scope>NUCLEOTIDE SEQUENCE [LARGE SCALE GENOMIC DNA]</scope>
    <source>
        <strain evidence="3">28A</strain>
    </source>
</reference>
<proteinExistence type="predicted"/>
<dbReference type="HOGENOM" id="CLU_1563840_0_0_1"/>
<organism evidence="2 3">
    <name type="scientific">Exserohilum turcicum (strain 28A)</name>
    <name type="common">Northern leaf blight fungus</name>
    <name type="synonym">Setosphaeria turcica</name>
    <dbReference type="NCBI Taxonomy" id="671987"/>
    <lineage>
        <taxon>Eukaryota</taxon>
        <taxon>Fungi</taxon>
        <taxon>Dikarya</taxon>
        <taxon>Ascomycota</taxon>
        <taxon>Pezizomycotina</taxon>
        <taxon>Dothideomycetes</taxon>
        <taxon>Pleosporomycetidae</taxon>
        <taxon>Pleosporales</taxon>
        <taxon>Pleosporineae</taxon>
        <taxon>Pleosporaceae</taxon>
        <taxon>Exserohilum</taxon>
    </lineage>
</organism>
<name>R0JVU1_EXST2</name>
<accession>R0JVU1</accession>
<dbReference type="EMBL" id="KB908866">
    <property type="protein sequence ID" value="EOA81599.1"/>
    <property type="molecule type" value="Genomic_DNA"/>
</dbReference>
<feature type="compositionally biased region" description="Basic and acidic residues" evidence="1">
    <location>
        <begin position="124"/>
        <end position="133"/>
    </location>
</feature>
<evidence type="ECO:0000313" key="3">
    <source>
        <dbReference type="Proteomes" id="UP000016935"/>
    </source>
</evidence>
<feature type="compositionally biased region" description="Polar residues" evidence="1">
    <location>
        <begin position="31"/>
        <end position="52"/>
    </location>
</feature>
<dbReference type="AlphaFoldDB" id="R0JVU1"/>
<sequence length="171" mass="19197">MWLSTRAPFPSSPGPSPILFIKTATRKNSKPALSNSQTSSLKTSRAPVNSHTRVFHSPLSRPTRRRLGRRYPNRFLHARRAVAGVADTQGEEKAKDKAEKKGHQKVKVGGKADEYEDEGLSGGGDDKDQQHKSNWREDVGGILLDFARLYNFAERYLIQGLKEQVMRILRG</sequence>
<protein>
    <submittedName>
        <fullName evidence="2">Uncharacterized protein</fullName>
    </submittedName>
</protein>
<dbReference type="RefSeq" id="XP_008030692.1">
    <property type="nucleotide sequence ID" value="XM_008032501.1"/>
</dbReference>
<reference evidence="2 3" key="1">
    <citation type="journal article" date="2012" name="PLoS Pathog.">
        <title>Diverse lifestyles and strategies of plant pathogenesis encoded in the genomes of eighteen Dothideomycetes fungi.</title>
        <authorList>
            <person name="Ohm R.A."/>
            <person name="Feau N."/>
            <person name="Henrissat B."/>
            <person name="Schoch C.L."/>
            <person name="Horwitz B.A."/>
            <person name="Barry K.W."/>
            <person name="Condon B.J."/>
            <person name="Copeland A.C."/>
            <person name="Dhillon B."/>
            <person name="Glaser F."/>
            <person name="Hesse C.N."/>
            <person name="Kosti I."/>
            <person name="LaButti K."/>
            <person name="Lindquist E.A."/>
            <person name="Lucas S."/>
            <person name="Salamov A.A."/>
            <person name="Bradshaw R.E."/>
            <person name="Ciuffetti L."/>
            <person name="Hamelin R.C."/>
            <person name="Kema G.H.J."/>
            <person name="Lawrence C."/>
            <person name="Scott J.A."/>
            <person name="Spatafora J.W."/>
            <person name="Turgeon B.G."/>
            <person name="de Wit P.J.G.M."/>
            <person name="Zhong S."/>
            <person name="Goodwin S.B."/>
            <person name="Grigoriev I.V."/>
        </authorList>
    </citation>
    <scope>NUCLEOTIDE SEQUENCE [LARGE SCALE GENOMIC DNA]</scope>
    <source>
        <strain evidence="3">28A</strain>
    </source>
</reference>
<evidence type="ECO:0000313" key="2">
    <source>
        <dbReference type="EMBL" id="EOA81599.1"/>
    </source>
</evidence>
<feature type="compositionally biased region" description="Basic and acidic residues" evidence="1">
    <location>
        <begin position="90"/>
        <end position="101"/>
    </location>
</feature>
<feature type="region of interest" description="Disordered" evidence="1">
    <location>
        <begin position="25"/>
        <end position="133"/>
    </location>
</feature>
<dbReference type="GeneID" id="19404019"/>
<evidence type="ECO:0000256" key="1">
    <source>
        <dbReference type="SAM" id="MobiDB-lite"/>
    </source>
</evidence>